<dbReference type="EMBL" id="MNCJ02000328">
    <property type="protein sequence ID" value="KAF5774266.1"/>
    <property type="molecule type" value="Genomic_DNA"/>
</dbReference>
<evidence type="ECO:0000256" key="2">
    <source>
        <dbReference type="ARBA" id="ARBA00023015"/>
    </source>
</evidence>
<reference evidence="7" key="1">
    <citation type="journal article" date="2017" name="Nature">
        <title>The sunflower genome provides insights into oil metabolism, flowering and Asterid evolution.</title>
        <authorList>
            <person name="Badouin H."/>
            <person name="Gouzy J."/>
            <person name="Grassa C.J."/>
            <person name="Murat F."/>
            <person name="Staton S.E."/>
            <person name="Cottret L."/>
            <person name="Lelandais-Briere C."/>
            <person name="Owens G.L."/>
            <person name="Carrere S."/>
            <person name="Mayjonade B."/>
            <person name="Legrand L."/>
            <person name="Gill N."/>
            <person name="Kane N.C."/>
            <person name="Bowers J.E."/>
            <person name="Hubner S."/>
            <person name="Bellec A."/>
            <person name="Berard A."/>
            <person name="Berges H."/>
            <person name="Blanchet N."/>
            <person name="Boniface M.C."/>
            <person name="Brunel D."/>
            <person name="Catrice O."/>
            <person name="Chaidir N."/>
            <person name="Claudel C."/>
            <person name="Donnadieu C."/>
            <person name="Faraut T."/>
            <person name="Fievet G."/>
            <person name="Helmstetter N."/>
            <person name="King M."/>
            <person name="Knapp S.J."/>
            <person name="Lai Z."/>
            <person name="Le Paslier M.C."/>
            <person name="Lippi Y."/>
            <person name="Lorenzon L."/>
            <person name="Mandel J.R."/>
            <person name="Marage G."/>
            <person name="Marchand G."/>
            <person name="Marquand E."/>
            <person name="Bret-Mestries E."/>
            <person name="Morien E."/>
            <person name="Nambeesan S."/>
            <person name="Nguyen T."/>
            <person name="Pegot-Espagnet P."/>
            <person name="Pouilly N."/>
            <person name="Raftis F."/>
            <person name="Sallet E."/>
            <person name="Schiex T."/>
            <person name="Thomas J."/>
            <person name="Vandecasteele C."/>
            <person name="Vares D."/>
            <person name="Vear F."/>
            <person name="Vautrin S."/>
            <person name="Crespi M."/>
            <person name="Mangin B."/>
            <person name="Burke J.M."/>
            <person name="Salse J."/>
            <person name="Munos S."/>
            <person name="Vincourt P."/>
            <person name="Rieseberg L.H."/>
            <person name="Langlade N.B."/>
        </authorList>
    </citation>
    <scope>NUCLEOTIDE SEQUENCE</scope>
    <source>
        <tissue evidence="7">Leaves</tissue>
    </source>
</reference>
<keyword evidence="5" id="KW-0539">Nucleus</keyword>
<dbReference type="GO" id="GO:0003677">
    <property type="term" value="F:DNA binding"/>
    <property type="evidence" value="ECO:0007669"/>
    <property type="project" value="UniProtKB-KW"/>
</dbReference>
<reference evidence="7" key="2">
    <citation type="submission" date="2020-06" db="EMBL/GenBank/DDBJ databases">
        <title>Helianthus annuus Genome sequencing and assembly Release 2.</title>
        <authorList>
            <person name="Gouzy J."/>
            <person name="Langlade N."/>
            <person name="Munos S."/>
        </authorList>
    </citation>
    <scope>NUCLEOTIDE SEQUENCE</scope>
    <source>
        <tissue evidence="7">Leaves</tissue>
    </source>
</reference>
<accession>A0A9K3HCR7</accession>
<keyword evidence="8" id="KW-1185">Reference proteome</keyword>
<comment type="subcellular location">
    <subcellularLocation>
        <location evidence="1">Nucleus</location>
    </subcellularLocation>
</comment>
<protein>
    <submittedName>
        <fullName evidence="7">Transcription factor B3-Domain family</fullName>
    </submittedName>
</protein>
<sequence>MVPINSSTSLQSYSKNTIGFHITMNFFSGSTYIDGLTFFTVIIYIYSSLNPFLKFTYRFTICKLYFIWLKVHQGISFVESVFRGPCFCRHMNKADEFILCIPDDATCKLWVVYKGPTNVSIHTEDGRLFNVGLSASKGKIFFFHGWSKVVEHLRLTIGCLVVFNPIDSTTFKLTYFVDGVSRGTFWTYLLPPSCHFYVR</sequence>
<comment type="caution">
    <text evidence="7">The sequence shown here is derived from an EMBL/GenBank/DDBJ whole genome shotgun (WGS) entry which is preliminary data.</text>
</comment>
<dbReference type="Proteomes" id="UP000215914">
    <property type="component" value="Unassembled WGS sequence"/>
</dbReference>
<dbReference type="SUPFAM" id="SSF101936">
    <property type="entry name" value="DNA-binding pseudobarrel domain"/>
    <property type="match status" value="1"/>
</dbReference>
<dbReference type="Gene3D" id="2.40.330.10">
    <property type="entry name" value="DNA-binding pseudobarrel domain"/>
    <property type="match status" value="1"/>
</dbReference>
<evidence type="ECO:0000256" key="5">
    <source>
        <dbReference type="ARBA" id="ARBA00023242"/>
    </source>
</evidence>
<evidence type="ECO:0000313" key="7">
    <source>
        <dbReference type="EMBL" id="KAF5774266.1"/>
    </source>
</evidence>
<gene>
    <name evidence="7" type="ORF">HanXRQr2_Chr13g0598331</name>
</gene>
<dbReference type="AlphaFoldDB" id="A0A9K3HCR7"/>
<dbReference type="GO" id="GO:0005634">
    <property type="term" value="C:nucleus"/>
    <property type="evidence" value="ECO:0007669"/>
    <property type="project" value="UniProtKB-SubCell"/>
</dbReference>
<evidence type="ECO:0000256" key="6">
    <source>
        <dbReference type="SAM" id="Phobius"/>
    </source>
</evidence>
<keyword evidence="2" id="KW-0805">Transcription regulation</keyword>
<keyword evidence="6" id="KW-1133">Transmembrane helix</keyword>
<dbReference type="InterPro" id="IPR015300">
    <property type="entry name" value="DNA-bd_pseudobarrel_sf"/>
</dbReference>
<keyword evidence="4" id="KW-0804">Transcription</keyword>
<dbReference type="Gramene" id="mRNA:HanXRQr2_Chr13g0598331">
    <property type="protein sequence ID" value="mRNA:HanXRQr2_Chr13g0598331"/>
    <property type="gene ID" value="HanXRQr2_Chr13g0598331"/>
</dbReference>
<keyword evidence="6" id="KW-0472">Membrane</keyword>
<evidence type="ECO:0000313" key="8">
    <source>
        <dbReference type="Proteomes" id="UP000215914"/>
    </source>
</evidence>
<dbReference type="PANTHER" id="PTHR31920:SF37">
    <property type="entry name" value="B3 DOMAIN-CONTAINING TRANSCRIPTION FACTOR VRN1"/>
    <property type="match status" value="1"/>
</dbReference>
<keyword evidence="6" id="KW-0812">Transmembrane</keyword>
<name>A0A9K3HCR7_HELAN</name>
<dbReference type="InterPro" id="IPR050655">
    <property type="entry name" value="Plant_B3_domain"/>
</dbReference>
<feature type="transmembrane region" description="Helical" evidence="6">
    <location>
        <begin position="20"/>
        <end position="46"/>
    </location>
</feature>
<evidence type="ECO:0000256" key="3">
    <source>
        <dbReference type="ARBA" id="ARBA00023125"/>
    </source>
</evidence>
<evidence type="ECO:0000256" key="1">
    <source>
        <dbReference type="ARBA" id="ARBA00004123"/>
    </source>
</evidence>
<dbReference type="PANTHER" id="PTHR31920">
    <property type="entry name" value="B3 DOMAIN-CONTAINING"/>
    <property type="match status" value="1"/>
</dbReference>
<evidence type="ECO:0000256" key="4">
    <source>
        <dbReference type="ARBA" id="ARBA00023163"/>
    </source>
</evidence>
<organism evidence="7 8">
    <name type="scientific">Helianthus annuus</name>
    <name type="common">Common sunflower</name>
    <dbReference type="NCBI Taxonomy" id="4232"/>
    <lineage>
        <taxon>Eukaryota</taxon>
        <taxon>Viridiplantae</taxon>
        <taxon>Streptophyta</taxon>
        <taxon>Embryophyta</taxon>
        <taxon>Tracheophyta</taxon>
        <taxon>Spermatophyta</taxon>
        <taxon>Magnoliopsida</taxon>
        <taxon>eudicotyledons</taxon>
        <taxon>Gunneridae</taxon>
        <taxon>Pentapetalae</taxon>
        <taxon>asterids</taxon>
        <taxon>campanulids</taxon>
        <taxon>Asterales</taxon>
        <taxon>Asteraceae</taxon>
        <taxon>Asteroideae</taxon>
        <taxon>Heliantheae alliance</taxon>
        <taxon>Heliantheae</taxon>
        <taxon>Helianthus</taxon>
    </lineage>
</organism>
<proteinExistence type="predicted"/>
<keyword evidence="3" id="KW-0238">DNA-binding</keyword>